<feature type="compositionally biased region" description="Basic and acidic residues" evidence="4">
    <location>
        <begin position="209"/>
        <end position="221"/>
    </location>
</feature>
<feature type="repeat" description="ANK" evidence="3">
    <location>
        <begin position="149"/>
        <end position="181"/>
    </location>
</feature>
<dbReference type="RefSeq" id="XP_008078253.1">
    <property type="nucleotide sequence ID" value="XM_008080062.1"/>
</dbReference>
<dbReference type="Pfam" id="PF12796">
    <property type="entry name" value="Ank_2"/>
    <property type="match status" value="2"/>
</dbReference>
<reference evidence="5 6" key="1">
    <citation type="journal article" date="2013" name="BMC Genomics">
        <title>Genomics-driven discovery of the pneumocandin biosynthetic gene cluster in the fungus Glarea lozoyensis.</title>
        <authorList>
            <person name="Chen L."/>
            <person name="Yue Q."/>
            <person name="Zhang X."/>
            <person name="Xiang M."/>
            <person name="Wang C."/>
            <person name="Li S."/>
            <person name="Che Y."/>
            <person name="Ortiz-Lopez F.J."/>
            <person name="Bills G.F."/>
            <person name="Liu X."/>
            <person name="An Z."/>
        </authorList>
    </citation>
    <scope>NUCLEOTIDE SEQUENCE [LARGE SCALE GENOMIC DNA]</scope>
    <source>
        <strain evidence="6">ATCC 20868 / MF5171</strain>
    </source>
</reference>
<dbReference type="HOGENOM" id="CLU_063727_1_0_1"/>
<evidence type="ECO:0000256" key="3">
    <source>
        <dbReference type="PROSITE-ProRule" id="PRU00023"/>
    </source>
</evidence>
<protein>
    <submittedName>
        <fullName evidence="5">Ankyrin repeat-containing protein</fullName>
    </submittedName>
</protein>
<evidence type="ECO:0000256" key="1">
    <source>
        <dbReference type="ARBA" id="ARBA00022737"/>
    </source>
</evidence>
<dbReference type="SMART" id="SM00248">
    <property type="entry name" value="ANK"/>
    <property type="match status" value="4"/>
</dbReference>
<dbReference type="InterPro" id="IPR002110">
    <property type="entry name" value="Ankyrin_rpt"/>
</dbReference>
<keyword evidence="2 3" id="KW-0040">ANK repeat</keyword>
<dbReference type="InterPro" id="IPR036770">
    <property type="entry name" value="Ankyrin_rpt-contain_sf"/>
</dbReference>
<organism evidence="5 6">
    <name type="scientific">Glarea lozoyensis (strain ATCC 20868 / MF5171)</name>
    <dbReference type="NCBI Taxonomy" id="1116229"/>
    <lineage>
        <taxon>Eukaryota</taxon>
        <taxon>Fungi</taxon>
        <taxon>Dikarya</taxon>
        <taxon>Ascomycota</taxon>
        <taxon>Pezizomycotina</taxon>
        <taxon>Leotiomycetes</taxon>
        <taxon>Helotiales</taxon>
        <taxon>Helotiaceae</taxon>
        <taxon>Glarea</taxon>
    </lineage>
</organism>
<dbReference type="OrthoDB" id="823504at2759"/>
<dbReference type="STRING" id="1116229.S3E7M9"/>
<sequence>MFSTIDPSLRLRRAIHANDPLLVTRILKSHPLLLQNPDSTPHGLSNTSLHLSAHLGFLPIVAVLLSLGHEKSGISLNEDHQTPLMLAAAAGHTEIVHLLCTAHPESIPKRDVRCRDALMEAARAGHDTCLQLLLTFAPEEGLLGNADVDGNTALHFASSNGHLLVLRTLLAAGADAGRKNVWSWTPVAYSATVEAEVYFKRLVGEVERRRGEGRERDREGGKGMGVRLVEGEGE</sequence>
<gene>
    <name evidence="5" type="ORF">GLAREA_10012</name>
</gene>
<proteinExistence type="predicted"/>
<dbReference type="Gene3D" id="1.25.40.20">
    <property type="entry name" value="Ankyrin repeat-containing domain"/>
    <property type="match status" value="1"/>
</dbReference>
<feature type="region of interest" description="Disordered" evidence="4">
    <location>
        <begin position="209"/>
        <end position="234"/>
    </location>
</feature>
<dbReference type="PROSITE" id="PS50297">
    <property type="entry name" value="ANK_REP_REGION"/>
    <property type="match status" value="1"/>
</dbReference>
<evidence type="ECO:0000313" key="5">
    <source>
        <dbReference type="EMBL" id="EPE34318.1"/>
    </source>
</evidence>
<dbReference type="EMBL" id="KE145356">
    <property type="protein sequence ID" value="EPE34318.1"/>
    <property type="molecule type" value="Genomic_DNA"/>
</dbReference>
<dbReference type="Proteomes" id="UP000016922">
    <property type="component" value="Unassembled WGS sequence"/>
</dbReference>
<dbReference type="KEGG" id="glz:GLAREA_10012"/>
<dbReference type="PROSITE" id="PS50088">
    <property type="entry name" value="ANK_REPEAT"/>
    <property type="match status" value="1"/>
</dbReference>
<dbReference type="GeneID" id="19469059"/>
<dbReference type="AlphaFoldDB" id="S3E7M9"/>
<name>S3E7M9_GLAL2</name>
<keyword evidence="6" id="KW-1185">Reference proteome</keyword>
<dbReference type="eggNOG" id="KOG0504">
    <property type="taxonomic scope" value="Eukaryota"/>
</dbReference>
<dbReference type="OMA" id="KRNIWSW"/>
<keyword evidence="1" id="KW-0677">Repeat</keyword>
<accession>S3E7M9</accession>
<dbReference type="PANTHER" id="PTHR24173">
    <property type="entry name" value="ANKYRIN REPEAT CONTAINING"/>
    <property type="match status" value="1"/>
</dbReference>
<evidence type="ECO:0000256" key="2">
    <source>
        <dbReference type="ARBA" id="ARBA00023043"/>
    </source>
</evidence>
<dbReference type="PANTHER" id="PTHR24173:SF74">
    <property type="entry name" value="ANKYRIN REPEAT DOMAIN-CONTAINING PROTEIN 16"/>
    <property type="match status" value="1"/>
</dbReference>
<evidence type="ECO:0000313" key="6">
    <source>
        <dbReference type="Proteomes" id="UP000016922"/>
    </source>
</evidence>
<evidence type="ECO:0000256" key="4">
    <source>
        <dbReference type="SAM" id="MobiDB-lite"/>
    </source>
</evidence>
<dbReference type="SUPFAM" id="SSF48403">
    <property type="entry name" value="Ankyrin repeat"/>
    <property type="match status" value="1"/>
</dbReference>